<accession>A0ABU5CX33</accession>
<evidence type="ECO:0000313" key="3">
    <source>
        <dbReference type="EMBL" id="MDY0410441.1"/>
    </source>
</evidence>
<organism evidence="3 4">
    <name type="scientific">Paracerasibacillus soli</name>
    <dbReference type="NCBI Taxonomy" id="480284"/>
    <lineage>
        <taxon>Bacteria</taxon>
        <taxon>Bacillati</taxon>
        <taxon>Bacillota</taxon>
        <taxon>Bacilli</taxon>
        <taxon>Bacillales</taxon>
        <taxon>Bacillaceae</taxon>
        <taxon>Paracerasibacillus</taxon>
    </lineage>
</organism>
<feature type="region of interest" description="Disordered" evidence="1">
    <location>
        <begin position="92"/>
        <end position="174"/>
    </location>
</feature>
<feature type="domain" description="PepSY" evidence="2">
    <location>
        <begin position="33"/>
        <end position="90"/>
    </location>
</feature>
<keyword evidence="4" id="KW-1185">Reference proteome</keyword>
<gene>
    <name evidence="3" type="ORF">RWD45_20185</name>
</gene>
<dbReference type="RefSeq" id="WP_320381326.1">
    <property type="nucleotide sequence ID" value="NZ_JAWDIQ010000003.1"/>
</dbReference>
<comment type="caution">
    <text evidence="3">The sequence shown here is derived from an EMBL/GenBank/DDBJ whole genome shotgun (WGS) entry which is preliminary data.</text>
</comment>
<name>A0ABU5CX33_9BACI</name>
<dbReference type="Pfam" id="PF03413">
    <property type="entry name" value="PepSY"/>
    <property type="match status" value="2"/>
</dbReference>
<dbReference type="InterPro" id="IPR025711">
    <property type="entry name" value="PepSY"/>
</dbReference>
<evidence type="ECO:0000313" key="4">
    <source>
        <dbReference type="Proteomes" id="UP001275315"/>
    </source>
</evidence>
<feature type="compositionally biased region" description="Basic and acidic residues" evidence="1">
    <location>
        <begin position="133"/>
        <end position="156"/>
    </location>
</feature>
<dbReference type="Gene3D" id="3.10.450.40">
    <property type="match status" value="2"/>
</dbReference>
<evidence type="ECO:0000259" key="2">
    <source>
        <dbReference type="Pfam" id="PF03413"/>
    </source>
</evidence>
<reference evidence="3 4" key="1">
    <citation type="submission" date="2023-10" db="EMBL/GenBank/DDBJ databases">
        <title>Virgibacillus soli CC-YMP-6 genome.</title>
        <authorList>
            <person name="Miliotis G."/>
            <person name="Sengupta P."/>
            <person name="Hameed A."/>
            <person name="Chuvochina M."/>
            <person name="Mcdonagh F."/>
            <person name="Simpson A.C."/>
            <person name="Singh N.K."/>
            <person name="Rekha P.D."/>
            <person name="Raman K."/>
            <person name="Hugenholtz P."/>
            <person name="Venkateswaran K."/>
        </authorList>
    </citation>
    <scope>NUCLEOTIDE SEQUENCE [LARGE SCALE GENOMIC DNA]</scope>
    <source>
        <strain evidence="3 4">CC-YMP-6</strain>
    </source>
</reference>
<evidence type="ECO:0000256" key="1">
    <source>
        <dbReference type="SAM" id="MobiDB-lite"/>
    </source>
</evidence>
<sequence>MKKKLILTISISAIALVLGFGLYHTNASQQDPKLSFDDIKELVKQQYPGELTEIELEKDYNRVVYEVELEGNGKKYSIKLDGNTGEVLKMKEKQISQKTPVQQVEIEEHEDTQDTQIAQNNDSTNTKSNQSNKEVKKEKSEENSNHHENKSDDKEKHKSNHKEKHKSKEKKKVDKKAVISVAEATEIALKEFPGYVTEVELDEDDGRLIYEIEIKSGDKEAEFEIDAITGKILVIDIDD</sequence>
<protein>
    <submittedName>
        <fullName evidence="3">PepSY domain-containing protein</fullName>
    </submittedName>
</protein>
<feature type="compositionally biased region" description="Basic residues" evidence="1">
    <location>
        <begin position="157"/>
        <end position="170"/>
    </location>
</feature>
<dbReference type="Proteomes" id="UP001275315">
    <property type="component" value="Unassembled WGS sequence"/>
</dbReference>
<proteinExistence type="predicted"/>
<feature type="compositionally biased region" description="Polar residues" evidence="1">
    <location>
        <begin position="114"/>
        <end position="126"/>
    </location>
</feature>
<feature type="domain" description="PepSY" evidence="2">
    <location>
        <begin position="179"/>
        <end position="233"/>
    </location>
</feature>
<dbReference type="EMBL" id="JAWDIQ010000003">
    <property type="protein sequence ID" value="MDY0410441.1"/>
    <property type="molecule type" value="Genomic_DNA"/>
</dbReference>